<dbReference type="InterPro" id="IPR019673">
    <property type="entry name" value="Spore_germination_GerPC"/>
</dbReference>
<name>A0A5J5HYB1_9BACI</name>
<dbReference type="AlphaFoldDB" id="A0A5J5HYB1"/>
<dbReference type="OrthoDB" id="2991331at2"/>
<sequence>MSQNMYRVIQSIQAYVYAQDKTIRKLQKKIDLLEKKITELQDRPPVRVEKMEYKFDQLKVETLEGTLNIGLNPSDLQAIDDLSVPNQKSQANPKERMSLFTELESSINEYLDENLQTVMANTGKQLQMRVDNTYREFILQDIKKQLPNRIEYYLNQPIRNGNTPEQHKEWILEQMKKEIHNGVLTFLQHLPENMKGTNKE</sequence>
<dbReference type="EMBL" id="VYKL01000013">
    <property type="protein sequence ID" value="KAA9027513.1"/>
    <property type="molecule type" value="Genomic_DNA"/>
</dbReference>
<dbReference type="Proteomes" id="UP000326671">
    <property type="component" value="Unassembled WGS sequence"/>
</dbReference>
<dbReference type="RefSeq" id="WP_150439054.1">
    <property type="nucleotide sequence ID" value="NZ_VYKL01000013.1"/>
</dbReference>
<reference evidence="1 2" key="1">
    <citation type="submission" date="2019-09" db="EMBL/GenBank/DDBJ databases">
        <title>Whole genome sequences of isolates from the Mars Exploration Rovers.</title>
        <authorList>
            <person name="Seuylemezian A."/>
            <person name="Vaishampayan P."/>
        </authorList>
    </citation>
    <scope>NUCLEOTIDE SEQUENCE [LARGE SCALE GENOMIC DNA]</scope>
    <source>
        <strain evidence="1 2">MER_TA_151</strain>
    </source>
</reference>
<evidence type="ECO:0000313" key="2">
    <source>
        <dbReference type="Proteomes" id="UP000326671"/>
    </source>
</evidence>
<comment type="caution">
    <text evidence="1">The sequence shown here is derived from an EMBL/GenBank/DDBJ whole genome shotgun (WGS) entry which is preliminary data.</text>
</comment>
<protein>
    <submittedName>
        <fullName evidence="1">Spore gernimation protein</fullName>
    </submittedName>
</protein>
<evidence type="ECO:0000313" key="1">
    <source>
        <dbReference type="EMBL" id="KAA9027513.1"/>
    </source>
</evidence>
<dbReference type="Pfam" id="PF10737">
    <property type="entry name" value="GerPC"/>
    <property type="match status" value="1"/>
</dbReference>
<accession>A0A5J5HYB1</accession>
<proteinExistence type="predicted"/>
<keyword evidence="2" id="KW-1185">Reference proteome</keyword>
<organism evidence="1 2">
    <name type="scientific">Niallia endozanthoxylica</name>
    <dbReference type="NCBI Taxonomy" id="2036016"/>
    <lineage>
        <taxon>Bacteria</taxon>
        <taxon>Bacillati</taxon>
        <taxon>Bacillota</taxon>
        <taxon>Bacilli</taxon>
        <taxon>Bacillales</taxon>
        <taxon>Bacillaceae</taxon>
        <taxon>Niallia</taxon>
    </lineage>
</organism>
<gene>
    <name evidence="1" type="ORF">F4V44_05810</name>
</gene>